<proteinExistence type="predicted"/>
<keyword evidence="3" id="KW-1185">Reference proteome</keyword>
<dbReference type="InterPro" id="IPR016187">
    <property type="entry name" value="CTDL_fold"/>
</dbReference>
<dbReference type="EMBL" id="UYJE01002720">
    <property type="protein sequence ID" value="VDI13097.1"/>
    <property type="molecule type" value="Genomic_DNA"/>
</dbReference>
<dbReference type="Proteomes" id="UP000596742">
    <property type="component" value="Unassembled WGS sequence"/>
</dbReference>
<dbReference type="PROSITE" id="PS50041">
    <property type="entry name" value="C_TYPE_LECTIN_2"/>
    <property type="match status" value="1"/>
</dbReference>
<feature type="domain" description="C-type lectin" evidence="1">
    <location>
        <begin position="1"/>
        <end position="75"/>
    </location>
</feature>
<dbReference type="CDD" id="cd00037">
    <property type="entry name" value="CLECT"/>
    <property type="match status" value="1"/>
</dbReference>
<dbReference type="OrthoDB" id="6097711at2759"/>
<dbReference type="Gene3D" id="3.10.100.10">
    <property type="entry name" value="Mannose-Binding Protein A, subunit A"/>
    <property type="match status" value="1"/>
</dbReference>
<dbReference type="Pfam" id="PF00059">
    <property type="entry name" value="Lectin_C"/>
    <property type="match status" value="1"/>
</dbReference>
<feature type="non-terminal residue" evidence="2">
    <location>
        <position position="1"/>
    </location>
</feature>
<name>A0A8B6D062_MYTGA</name>
<evidence type="ECO:0000313" key="3">
    <source>
        <dbReference type="Proteomes" id="UP000596742"/>
    </source>
</evidence>
<gene>
    <name evidence="2" type="ORF">MGAL_10B052247</name>
</gene>
<protein>
    <recommendedName>
        <fullName evidence="1">C-type lectin domain-containing protein</fullName>
    </recommendedName>
</protein>
<organism evidence="2 3">
    <name type="scientific">Mytilus galloprovincialis</name>
    <name type="common">Mediterranean mussel</name>
    <dbReference type="NCBI Taxonomy" id="29158"/>
    <lineage>
        <taxon>Eukaryota</taxon>
        <taxon>Metazoa</taxon>
        <taxon>Spiralia</taxon>
        <taxon>Lophotrochozoa</taxon>
        <taxon>Mollusca</taxon>
        <taxon>Bivalvia</taxon>
        <taxon>Autobranchia</taxon>
        <taxon>Pteriomorphia</taxon>
        <taxon>Mytilida</taxon>
        <taxon>Mytiloidea</taxon>
        <taxon>Mytilidae</taxon>
        <taxon>Mytilinae</taxon>
        <taxon>Mytilus</taxon>
    </lineage>
</organism>
<dbReference type="InterPro" id="IPR001304">
    <property type="entry name" value="C-type_lectin-like"/>
</dbReference>
<sequence>ATSIWLGGTDLKSEGTWVWNNYSQEETEKLIQPIFRGPNQPNNYNNQDCLSFHKFLDGYAWDDGICEHLKAFMCEK</sequence>
<dbReference type="InterPro" id="IPR016186">
    <property type="entry name" value="C-type_lectin-like/link_sf"/>
</dbReference>
<reference evidence="2" key="1">
    <citation type="submission" date="2018-11" db="EMBL/GenBank/DDBJ databases">
        <authorList>
            <person name="Alioto T."/>
            <person name="Alioto T."/>
        </authorList>
    </citation>
    <scope>NUCLEOTIDE SEQUENCE</scope>
</reference>
<comment type="caution">
    <text evidence="2">The sequence shown here is derived from an EMBL/GenBank/DDBJ whole genome shotgun (WGS) entry which is preliminary data.</text>
</comment>
<accession>A0A8B6D062</accession>
<evidence type="ECO:0000313" key="2">
    <source>
        <dbReference type="EMBL" id="VDI13097.1"/>
    </source>
</evidence>
<dbReference type="AlphaFoldDB" id="A0A8B6D062"/>
<evidence type="ECO:0000259" key="1">
    <source>
        <dbReference type="PROSITE" id="PS50041"/>
    </source>
</evidence>
<dbReference type="SUPFAM" id="SSF56436">
    <property type="entry name" value="C-type lectin-like"/>
    <property type="match status" value="1"/>
</dbReference>